<dbReference type="CDD" id="cd09601">
    <property type="entry name" value="M1_APN-Q_like"/>
    <property type="match status" value="1"/>
</dbReference>
<dbReference type="PANTHER" id="PTHR11533:SF174">
    <property type="entry name" value="PUROMYCIN-SENSITIVE AMINOPEPTIDASE-RELATED"/>
    <property type="match status" value="1"/>
</dbReference>
<dbReference type="Pfam" id="PF01433">
    <property type="entry name" value="Peptidase_M1"/>
    <property type="match status" value="1"/>
</dbReference>
<dbReference type="OrthoDB" id="139771at2157"/>
<evidence type="ECO:0000256" key="9">
    <source>
        <dbReference type="PIRSR" id="PIRSR634016-3"/>
    </source>
</evidence>
<evidence type="ECO:0000313" key="15">
    <source>
        <dbReference type="EMBL" id="SHO45451.1"/>
    </source>
</evidence>
<dbReference type="PANTHER" id="PTHR11533">
    <property type="entry name" value="PROTEASE M1 ZINC METALLOPROTEASE"/>
    <property type="match status" value="1"/>
</dbReference>
<dbReference type="GO" id="GO:0008270">
    <property type="term" value="F:zinc ion binding"/>
    <property type="evidence" value="ECO:0007669"/>
    <property type="project" value="UniProtKB-UniRule"/>
</dbReference>
<feature type="domain" description="Peptidase M1 membrane alanine aminopeptidase" evidence="12">
    <location>
        <begin position="219"/>
        <end position="435"/>
    </location>
</feature>
<dbReference type="InterPro" id="IPR042097">
    <property type="entry name" value="Aminopeptidase_N-like_N_sf"/>
</dbReference>
<dbReference type="InterPro" id="IPR024571">
    <property type="entry name" value="ERAP1-like_C_dom"/>
</dbReference>
<proteinExistence type="inferred from homology"/>
<feature type="domain" description="Aminopeptidase N-like N-terminal" evidence="14">
    <location>
        <begin position="6"/>
        <end position="184"/>
    </location>
</feature>
<dbReference type="SUPFAM" id="SSF55486">
    <property type="entry name" value="Metalloproteases ('zincins'), catalytic domain"/>
    <property type="match status" value="1"/>
</dbReference>
<dbReference type="FunFam" id="1.10.390.10:FF:000006">
    <property type="entry name" value="Puromycin-sensitive aminopeptidase"/>
    <property type="match status" value="1"/>
</dbReference>
<keyword evidence="5 11" id="KW-0378">Hydrolase</keyword>
<dbReference type="GO" id="GO:0070006">
    <property type="term" value="F:metalloaminopeptidase activity"/>
    <property type="evidence" value="ECO:0007669"/>
    <property type="project" value="TreeGrafter"/>
</dbReference>
<dbReference type="EMBL" id="FRFC01000003">
    <property type="protein sequence ID" value="SHO45451.1"/>
    <property type="molecule type" value="Genomic_DNA"/>
</dbReference>
<dbReference type="GO" id="GO:0043171">
    <property type="term" value="P:peptide catabolic process"/>
    <property type="evidence" value="ECO:0007669"/>
    <property type="project" value="TreeGrafter"/>
</dbReference>
<dbReference type="GO" id="GO:0042277">
    <property type="term" value="F:peptide binding"/>
    <property type="evidence" value="ECO:0007669"/>
    <property type="project" value="TreeGrafter"/>
</dbReference>
<keyword evidence="4 9" id="KW-0479">Metal-binding</keyword>
<dbReference type="EC" id="3.4.11.-" evidence="11"/>
<dbReference type="InterPro" id="IPR014782">
    <property type="entry name" value="Peptidase_M1_dom"/>
</dbReference>
<evidence type="ECO:0000256" key="3">
    <source>
        <dbReference type="ARBA" id="ARBA00022670"/>
    </source>
</evidence>
<dbReference type="Gene3D" id="2.60.40.1730">
    <property type="entry name" value="tricorn interacting facor f3 domain"/>
    <property type="match status" value="1"/>
</dbReference>
<evidence type="ECO:0000256" key="6">
    <source>
        <dbReference type="ARBA" id="ARBA00022833"/>
    </source>
</evidence>
<dbReference type="GO" id="GO:0005615">
    <property type="term" value="C:extracellular space"/>
    <property type="evidence" value="ECO:0007669"/>
    <property type="project" value="TreeGrafter"/>
</dbReference>
<evidence type="ECO:0000313" key="16">
    <source>
        <dbReference type="Proteomes" id="UP000232412"/>
    </source>
</evidence>
<dbReference type="Gene3D" id="1.25.50.20">
    <property type="match status" value="1"/>
</dbReference>
<reference evidence="16" key="1">
    <citation type="submission" date="2016-12" db="EMBL/GenBank/DDBJ databases">
        <authorList>
            <person name="Herbold C."/>
        </authorList>
    </citation>
    <scope>NUCLEOTIDE SEQUENCE [LARGE SCALE GENOMIC DNA]</scope>
</reference>
<dbReference type="AlphaFoldDB" id="A0A2H1EGY0"/>
<comment type="cofactor">
    <cofactor evidence="9 11">
        <name>Zn(2+)</name>
        <dbReference type="ChEBI" id="CHEBI:29105"/>
    </cofactor>
    <text evidence="9 11">Binds 1 zinc ion per subunit.</text>
</comment>
<dbReference type="Pfam" id="PF17900">
    <property type="entry name" value="Peptidase_M1_N"/>
    <property type="match status" value="1"/>
</dbReference>
<dbReference type="Pfam" id="PF11838">
    <property type="entry name" value="ERAP1_C"/>
    <property type="match status" value="1"/>
</dbReference>
<comment type="similarity">
    <text evidence="1 11">Belongs to the peptidase M1 family.</text>
</comment>
<dbReference type="RefSeq" id="WP_101009638.1">
    <property type="nucleotide sequence ID" value="NZ_FRFC01000003.1"/>
</dbReference>
<feature type="site" description="Transition state stabilizer" evidence="10">
    <location>
        <position position="376"/>
    </location>
</feature>
<evidence type="ECO:0000259" key="13">
    <source>
        <dbReference type="Pfam" id="PF11838"/>
    </source>
</evidence>
<dbReference type="GO" id="GO:0016020">
    <property type="term" value="C:membrane"/>
    <property type="evidence" value="ECO:0007669"/>
    <property type="project" value="TreeGrafter"/>
</dbReference>
<evidence type="ECO:0000256" key="5">
    <source>
        <dbReference type="ARBA" id="ARBA00022801"/>
    </source>
</evidence>
<dbReference type="GO" id="GO:0006508">
    <property type="term" value="P:proteolysis"/>
    <property type="evidence" value="ECO:0007669"/>
    <property type="project" value="UniProtKB-KW"/>
</dbReference>
<keyword evidence="7 11" id="KW-0482">Metalloprotease</keyword>
<evidence type="ECO:0000256" key="11">
    <source>
        <dbReference type="RuleBase" id="RU364040"/>
    </source>
</evidence>
<dbReference type="GO" id="GO:0005737">
    <property type="term" value="C:cytoplasm"/>
    <property type="evidence" value="ECO:0007669"/>
    <property type="project" value="TreeGrafter"/>
</dbReference>
<evidence type="ECO:0000259" key="12">
    <source>
        <dbReference type="Pfam" id="PF01433"/>
    </source>
</evidence>
<dbReference type="InterPro" id="IPR001930">
    <property type="entry name" value="Peptidase_M1"/>
</dbReference>
<protein>
    <recommendedName>
        <fullName evidence="11">Aminopeptidase</fullName>
        <ecNumber evidence="11">3.4.11.-</ecNumber>
    </recommendedName>
</protein>
<evidence type="ECO:0000256" key="8">
    <source>
        <dbReference type="PIRSR" id="PIRSR634016-1"/>
    </source>
</evidence>
<accession>A0A2H1EGY0</accession>
<organism evidence="15 16">
    <name type="scientific">Nitrosotalea sinensis</name>
    <dbReference type="NCBI Taxonomy" id="1499975"/>
    <lineage>
        <taxon>Archaea</taxon>
        <taxon>Nitrososphaerota</taxon>
        <taxon>Nitrososphaeria</taxon>
        <taxon>Nitrosotaleales</taxon>
        <taxon>Nitrosotaleaceae</taxon>
        <taxon>Nitrosotalea</taxon>
    </lineage>
</organism>
<dbReference type="Gene3D" id="1.10.390.10">
    <property type="entry name" value="Neutral Protease Domain 2"/>
    <property type="match status" value="1"/>
</dbReference>
<evidence type="ECO:0000256" key="1">
    <source>
        <dbReference type="ARBA" id="ARBA00010136"/>
    </source>
</evidence>
<sequence>MRQVSPINYQIEFEPNFDNFTFRGSEKIAIKVSSPTNKITLHAAEIEIKQCSISWNNKIIKTRAIVNEKTEEITLVLAQKINGNATISIDFIGQLNDKLVGFYRSKYKFNGKEKYLATTQFEAADARRAFPCWDEPEAKATFDVSLLVNKNHTAISNMPVISKRNIGKKTLYHFDTTPIMSTYLLYLAVGEFESISTKSGKTLIRVITTKGKISQGRLSLEFTKQFLSYFEKYFKIAYPLPKLDMIAIPDFASGAMENWGAITFRETILLYDPKTSSTETKQHIAEVIAHEIAHQWFGNLVTMKWWNDLWLNESFATFMATKAVDALYPEWDFWDQFLISEMTGGLSLDSLKSSHPIDVPVKSPADVRQIFDEISYNKGGCVLMMLENFIGPDNFRKGLYSYLKKHEYANATTEDLWDSLGSASRQPVRQMMNTWVRQVGYPVIKVKAENSRLKLTQSRFLLESNGKSKTGKWIIPLSVRTKDRTVTKLMKGPVTIPHKSGWFKVNDGQKGFYRVKYDNNALDELGIQVEDKTISNVDRWSIHHDLVALCLSKQISFREYLDFVRHYENEDDYVVLSDIISSLNFFYILSSGEAFWDEIKEFNLDFFNKIFVKLGWDKSEGERSTVALLRGQVISSLGRLKDKDIVKEAQARFANLLKTGKLEPDLRGPVYSVISWNGDASTYQKILSLYRKAPTQEEMVRLLSTLANFQDKKLLSKTLAFTLSKEVRTQNLFQPIARMVTNPQGKELVWPWIKQNWRGIVTRFGVGNPLLNRIVGSVSIESSMEKEREIKKFFTKHHVPGTEMKLAQTLERIRINSNFIETTRKELS</sequence>
<name>A0A2H1EGY0_9ARCH</name>
<dbReference type="SUPFAM" id="SSF63737">
    <property type="entry name" value="Leukotriene A4 hydrolase N-terminal domain"/>
    <property type="match status" value="1"/>
</dbReference>
<evidence type="ECO:0000256" key="4">
    <source>
        <dbReference type="ARBA" id="ARBA00022723"/>
    </source>
</evidence>
<feature type="binding site" evidence="9">
    <location>
        <position position="290"/>
    </location>
    <ligand>
        <name>Zn(2+)</name>
        <dbReference type="ChEBI" id="CHEBI:29105"/>
        <note>catalytic</note>
    </ligand>
</feature>
<dbReference type="InterPro" id="IPR050344">
    <property type="entry name" value="Peptidase_M1_aminopeptidases"/>
</dbReference>
<evidence type="ECO:0000256" key="7">
    <source>
        <dbReference type="ARBA" id="ARBA00023049"/>
    </source>
</evidence>
<feature type="domain" description="ERAP1-like C-terminal" evidence="13">
    <location>
        <begin position="502"/>
        <end position="814"/>
    </location>
</feature>
<dbReference type="Gene3D" id="2.60.40.1910">
    <property type="match status" value="1"/>
</dbReference>
<evidence type="ECO:0000256" key="10">
    <source>
        <dbReference type="PIRSR" id="PIRSR634016-4"/>
    </source>
</evidence>
<keyword evidence="16" id="KW-1185">Reference proteome</keyword>
<keyword evidence="2 11" id="KW-0031">Aminopeptidase</keyword>
<gene>
    <name evidence="15" type="primary">Npepps</name>
    <name evidence="15" type="ORF">NSIN_20664</name>
</gene>
<dbReference type="PRINTS" id="PR00756">
    <property type="entry name" value="ALADIPTASE"/>
</dbReference>
<evidence type="ECO:0000259" key="14">
    <source>
        <dbReference type="Pfam" id="PF17900"/>
    </source>
</evidence>
<feature type="binding site" evidence="9">
    <location>
        <position position="313"/>
    </location>
    <ligand>
        <name>Zn(2+)</name>
        <dbReference type="ChEBI" id="CHEBI:29105"/>
        <note>catalytic</note>
    </ligand>
</feature>
<feature type="binding site" evidence="9">
    <location>
        <position position="294"/>
    </location>
    <ligand>
        <name>Zn(2+)</name>
        <dbReference type="ChEBI" id="CHEBI:29105"/>
        <note>catalytic</note>
    </ligand>
</feature>
<evidence type="ECO:0000256" key="2">
    <source>
        <dbReference type="ARBA" id="ARBA00022438"/>
    </source>
</evidence>
<feature type="active site" description="Proton acceptor" evidence="8">
    <location>
        <position position="291"/>
    </location>
</feature>
<dbReference type="FunFam" id="2.60.40.1730:FF:000002">
    <property type="entry name" value="Aminopeptidase"/>
    <property type="match status" value="1"/>
</dbReference>
<keyword evidence="6 9" id="KW-0862">Zinc</keyword>
<dbReference type="Proteomes" id="UP000232412">
    <property type="component" value="Unassembled WGS sequence"/>
</dbReference>
<dbReference type="InterPro" id="IPR034016">
    <property type="entry name" value="M1_APN-typ"/>
</dbReference>
<dbReference type="InterPro" id="IPR045357">
    <property type="entry name" value="Aminopeptidase_N-like_N"/>
</dbReference>
<keyword evidence="3 11" id="KW-0645">Protease</keyword>
<dbReference type="InterPro" id="IPR027268">
    <property type="entry name" value="Peptidase_M4/M1_CTD_sf"/>
</dbReference>